<dbReference type="InterPro" id="IPR002126">
    <property type="entry name" value="Cadherin-like_dom"/>
</dbReference>
<feature type="domain" description="Cadherin" evidence="6">
    <location>
        <begin position="1542"/>
        <end position="1645"/>
    </location>
</feature>
<feature type="domain" description="Cadherin" evidence="6">
    <location>
        <begin position="193"/>
        <end position="287"/>
    </location>
</feature>
<feature type="region of interest" description="Disordered" evidence="5">
    <location>
        <begin position="138"/>
        <end position="185"/>
    </location>
</feature>
<sequence length="3035" mass="319710">MIQRYIVPAPGRRCFVDAYKGSDMSKSFNRTGRGSNGDVRNRTELLHEKEIPGDPSILPASQGKEGTVLDKVASMNRNLAEAVGSIFAADDHVPGNDELFGQFAFDGSSPVAAGPQLEFGSAEAADFLAEETISIQKGGGEAGSSFAAADDGSSGMTTSETSAASSPMFGPPPPGEGGDTRPPTNIRINGSLTIAENMENGTSLGELLADDPSDPITYTVSGTAFDVRRIGTTTGYELIVRDKSQFNYEAYSNHQISVVVTATDAFNNSASKTLTFTLTDVAEPPTNLALSATRIDENAPPATFVGNLTATAESGPVTWGLTDSVGQSTFRVVGNGTSNAYLEVINPALLDYENGTHTISFEMSAWSADGGVTYKTFTLALNDKDEAPRILSIRGSYLFDTVNEGARPGETVAYIRLQDEPGDLSRLQYSLSGPGADYFELTSTSGVPNLQLKQGVQLDIATMGQYIPLTLTVRDPNNPSFVDQKTVQLGLWNANETPLITVAPEDEGTTASTGGEVVRPFRGVTLADLDDLDNPNSPQTLTLKVTFEQVRGRLTDATSVIGVDVNPDGTVTYKFQGTASALQSVLRNIGFDPANNVPGITTFTLSLSDGEFEVVNTRVHVNAIANYVPTISIDSGEEFVIQSDDQAAAPALFNIWLDDADDNDLTLTVSFLNANGVLSNVEGVAGVSVDNVSGVLSADGLTRTFTFHGKAANLQELLAQLKWNQTDGVLSNTRFTLTLSDGIATATNDTRQVVINQAPKINIVPGTELTPAVDNGPPVKPFRGIDLWDRENDTLTVKISFADADGVLAGATGATMEIAGGIRTYTFIGKPNAVEAILRDMTFDPRNGVANTTQFTISVEDGRHMPVLNEQIRVVTSTAAGSTNAAPTVDIDPATMVTPATDTGPAVSPFRGVVLQDAENDMLTVTVSFRDHDGALLNSPVQGTYANNNVTYTFRGTAAAVQEILHNLQFNPRNGFANTTVFTLTVKDDTHQATVNDQIMVVTDIAGGPGSNQAPVLEITGQKDWEATDNGPPVTPFLGVTMSDAENDDVTVTLSFLNSHGTLGNLDYSSQVYNGTMLDGDLRTYFFFGKAQDIQNLLRGLTFNPTDNVANTTNFSITIKDDLHQVIENHEIDVITSFHGGDLGNAAPTIRVAPGTETTSAIDNGPAVYPFRGVALGDAENDYLTVTVSFLDGRGTLGNAEFGTSTLIDGIRTYTFTGRSAFVESVLHNLTFDPTNDSAAGGALSTGFTITVKDDFHQAVGNSQVQVVTSHGTGSNFAPSISVLAGTDRTDATDTGSAVAPFTGVRLHDMENDNLTLTVSFRQADGALINTDAATGMSVTGETITYSFSGTASALQAILQGLRFNPTDGVANTTIFTLGLQDAYHAPVTNGLIRVVTSLATPTTNAAPTVTVAAADRVSNISDIQTTNPFRGVDLFDAENDDLTVTVSFLDARGALSIVGGAGVSVTDNGVGLGSIRSFTLTGKADAIEQVLKAAIFDPSDGASSTTNFTLAVKDAAHQAVTNQDVVVNSTAVGAPSAPTWDNNQTTVSINENSTVLPFRITATDPNGDPVHFTLVPTAGSHNHYFIVDPDGQIRLAPNARLDRETTPVLKIYVRAADSNGLESPVQELRITLNNVDEAPNAPLVEDGYINENTVGLATVAMDSQDPEQWGVTYEWADGVSDVLKTLFHLDQDTGEISVVSALNYESPDLLSDGTDRYYELAVVARDGTGAQVSEPTVFRVHVSDQNEAPTAAAYTPNAMDERALAGTLVAAAPTVTDPDSAPANRDFRFKLVNADGTDYTGTAFQIDAMTGAIRVGAGGLPDVETSTVVPVYVKVTDQGGNGLWHIEQVNVTVNPAGATNQLPVIDVRQGGSTEWTTPDTALVSPFQDLIFRDADTDPVTGNVVVAIGFDPSNGVLTNFLGTEGVDYAYDSETGSYWVQGSLEFVNNAVRQLQFNPYDQYVGSPTRTTDFSVLFSDNIDTAQRTVTVHDTPANVAPTFSVAENQDRFHVEDNVGTVMPFVGVRLADIETDRINIRIEFRDASGSLGNLGTRDGVTFGGSQLINGTTRSVLLVGTAADLQNYLSTVTFDAAQDSADNGMVTTGFTFFVADAYHPVATYPDAVTVVTESSDNQRPVIAFAEGTKETNATDDGQNVYPLRGIDLADAENDDLVVLISHRVANGTMNFPAGIQVETSYSPGNTVVTYRVVGKADVVDAFLRGAQFDPSTNALGDTTITISVQDGTHLPVVDSVVIHTVDGDGTANTAPSIDIVPGTETTPATSDGPAVFPFRGVDISDAENDVLTLTISFEAGEGVLSGTGLPATSTVTNGIRTYILSGTADQLDAILRGLSFNPADGAANTTPFTLSVQDATHAPVTRQVTVETTAGGQGTTNAAPTIDVATGTTEATDNGSAVYPFRGVDISDSENDQLVLTIRFSEAAGQLSGFGSRLISTSLVNGIRTYIVTGTADELDAFLHGLSFDPTNDLALNAPNGVDTVFDISVQDPMHAPVPAQVTVHTTHGAVQANAAPTVTFLDGTQVTPATDDGPAVAPFRGIDLEDSDDDALTVKISYDRTMGELTGYDPAQVRVSTSGSIVTLTFVGAAGTLDGLLQSLRFDPAHGVVGSTVFTISVQDAAHAPVVTSATVNTTLGGAGETNHDPAAPAWSDGAASKTIAETLTAGSEVGTLVSADQDQGDTVTIGFWYDNALHAESQDNRFRIENGVIKVVNASVEQNSDFAYVVRSVDSHGAWAESTVHVVVTDTDGNQAPTNIAFSDSTVLENMGRGLVIGRFTATDTDPLIWRLTDDAGGRVEMGTNGELLVKNQTKIDDELAPTFDVTVEVSDDGGNRWVSFTKTLTVLNLEREVVSGLTTDIPGIGIDDFLRGGSGNDRLNGSIGNDTLSGGVGVDTLNGGAGDDAFRFDVAPTAGNRDIISNFDLKTATTEGDRIELLGTRFTGITSNLVDTLPDGRKMLKASAFVIGATAAETVATDASHRILYNKTTGEIWYDSDGNGAAAARLIATISAATKPILTHEYFYLI</sequence>
<dbReference type="SUPFAM" id="SSF49313">
    <property type="entry name" value="Cadherin-like"/>
    <property type="match status" value="6"/>
</dbReference>
<accession>A0A5P9K1W6</accession>
<protein>
    <recommendedName>
        <fullName evidence="6">Cadherin domain-containing protein</fullName>
    </recommendedName>
</protein>
<evidence type="ECO:0000256" key="4">
    <source>
        <dbReference type="ARBA" id="ARBA00023180"/>
    </source>
</evidence>
<evidence type="ECO:0000256" key="5">
    <source>
        <dbReference type="SAM" id="MobiDB-lite"/>
    </source>
</evidence>
<dbReference type="SUPFAM" id="SSF51120">
    <property type="entry name" value="beta-Roll"/>
    <property type="match status" value="1"/>
</dbReference>
<dbReference type="PROSITE" id="PS00330">
    <property type="entry name" value="HEMOLYSIN_CALCIUM"/>
    <property type="match status" value="2"/>
</dbReference>
<reference evidence="7 8" key="1">
    <citation type="submission" date="2019-10" db="EMBL/GenBank/DDBJ databases">
        <title>Isolation, Identification of Microvirga thermotolerans HR1, a novel thermophilic bacterium and Comparative Genomics of the genus Microvirga.</title>
        <authorList>
            <person name="Li J."/>
            <person name="Zhang W."/>
            <person name="Lin M."/>
            <person name="Wang J."/>
        </authorList>
    </citation>
    <scope>NUCLEOTIDE SEQUENCE [LARGE SCALE GENOMIC DNA]</scope>
    <source>
        <strain evidence="7 8">HR1</strain>
    </source>
</reference>
<dbReference type="Gene3D" id="2.60.40.60">
    <property type="entry name" value="Cadherins"/>
    <property type="match status" value="5"/>
</dbReference>
<evidence type="ECO:0000313" key="7">
    <source>
        <dbReference type="EMBL" id="QFU17615.1"/>
    </source>
</evidence>
<name>A0A5P9K1W6_9HYPH</name>
<dbReference type="Pfam" id="PF00353">
    <property type="entry name" value="HemolysinCabind"/>
    <property type="match status" value="1"/>
</dbReference>
<dbReference type="PROSITE" id="PS50268">
    <property type="entry name" value="CADHERIN_2"/>
    <property type="match status" value="6"/>
</dbReference>
<feature type="domain" description="Cadherin" evidence="6">
    <location>
        <begin position="2663"/>
        <end position="2767"/>
    </location>
</feature>
<keyword evidence="8" id="KW-1185">Reference proteome</keyword>
<dbReference type="KEGG" id="mico:GDR74_16115"/>
<feature type="compositionally biased region" description="Polar residues" evidence="5">
    <location>
        <begin position="156"/>
        <end position="165"/>
    </location>
</feature>
<keyword evidence="3" id="KW-0472">Membrane</keyword>
<dbReference type="SMART" id="SM00112">
    <property type="entry name" value="CA"/>
    <property type="match status" value="4"/>
</dbReference>
<keyword evidence="4" id="KW-0325">Glycoprotein</keyword>
<dbReference type="GO" id="GO:0005886">
    <property type="term" value="C:plasma membrane"/>
    <property type="evidence" value="ECO:0007669"/>
    <property type="project" value="TreeGrafter"/>
</dbReference>
<dbReference type="GO" id="GO:0005509">
    <property type="term" value="F:calcium ion binding"/>
    <property type="evidence" value="ECO:0007669"/>
    <property type="project" value="InterPro"/>
</dbReference>
<organism evidence="7 8">
    <name type="scientific">Microvirga thermotolerans</name>
    <dbReference type="NCBI Taxonomy" id="2651334"/>
    <lineage>
        <taxon>Bacteria</taxon>
        <taxon>Pseudomonadati</taxon>
        <taxon>Pseudomonadota</taxon>
        <taxon>Alphaproteobacteria</taxon>
        <taxon>Hyphomicrobiales</taxon>
        <taxon>Methylobacteriaceae</taxon>
        <taxon>Microvirga</taxon>
    </lineage>
</organism>
<feature type="domain" description="Cadherin" evidence="6">
    <location>
        <begin position="1655"/>
        <end position="1752"/>
    </location>
</feature>
<dbReference type="EMBL" id="CP045423">
    <property type="protein sequence ID" value="QFU17615.1"/>
    <property type="molecule type" value="Genomic_DNA"/>
</dbReference>
<gene>
    <name evidence="7" type="ORF">GDR74_16115</name>
</gene>
<dbReference type="Gene3D" id="2.150.10.10">
    <property type="entry name" value="Serralysin-like metalloprotease, C-terminal"/>
    <property type="match status" value="1"/>
</dbReference>
<dbReference type="Proteomes" id="UP000325614">
    <property type="component" value="Chromosome"/>
</dbReference>
<keyword evidence="2" id="KW-0812">Transmembrane</keyword>
<evidence type="ECO:0000313" key="8">
    <source>
        <dbReference type="Proteomes" id="UP000325614"/>
    </source>
</evidence>
<comment type="subcellular location">
    <subcellularLocation>
        <location evidence="1">Membrane</location>
        <topology evidence="1">Single-pass membrane protein</topology>
    </subcellularLocation>
</comment>
<feature type="domain" description="Cadherin" evidence="6">
    <location>
        <begin position="401"/>
        <end position="506"/>
    </location>
</feature>
<evidence type="ECO:0000259" key="6">
    <source>
        <dbReference type="PROSITE" id="PS50268"/>
    </source>
</evidence>
<dbReference type="GO" id="GO:0007156">
    <property type="term" value="P:homophilic cell adhesion via plasma membrane adhesion molecules"/>
    <property type="evidence" value="ECO:0007669"/>
    <property type="project" value="InterPro"/>
</dbReference>
<dbReference type="PANTHER" id="PTHR24028:SF316">
    <property type="entry name" value="NEURAL-CADHERIN-LIKE"/>
    <property type="match status" value="1"/>
</dbReference>
<dbReference type="InterPro" id="IPR011049">
    <property type="entry name" value="Serralysin-like_metalloprot_C"/>
</dbReference>
<dbReference type="InterPro" id="IPR018511">
    <property type="entry name" value="Hemolysin-typ_Ca-bd_CS"/>
</dbReference>
<evidence type="ECO:0000256" key="3">
    <source>
        <dbReference type="ARBA" id="ARBA00022989"/>
    </source>
</evidence>
<feature type="domain" description="Cadherin" evidence="6">
    <location>
        <begin position="1752"/>
        <end position="1866"/>
    </location>
</feature>
<dbReference type="InterPro" id="IPR015919">
    <property type="entry name" value="Cadherin-like_sf"/>
</dbReference>
<evidence type="ECO:0000256" key="2">
    <source>
        <dbReference type="ARBA" id="ARBA00022692"/>
    </source>
</evidence>
<dbReference type="InterPro" id="IPR001343">
    <property type="entry name" value="Hemolysn_Ca-bd"/>
</dbReference>
<dbReference type="PRINTS" id="PR00313">
    <property type="entry name" value="CABNDNGRPT"/>
</dbReference>
<dbReference type="Pfam" id="PF00028">
    <property type="entry name" value="Cadherin"/>
    <property type="match status" value="1"/>
</dbReference>
<dbReference type="PANTHER" id="PTHR24028">
    <property type="entry name" value="CADHERIN-87A"/>
    <property type="match status" value="1"/>
</dbReference>
<dbReference type="InterPro" id="IPR050174">
    <property type="entry name" value="Protocadherin/Cadherin-CA"/>
</dbReference>
<proteinExistence type="predicted"/>
<keyword evidence="3" id="KW-1133">Transmembrane helix</keyword>
<dbReference type="CDD" id="cd11304">
    <property type="entry name" value="Cadherin_repeat"/>
    <property type="match status" value="7"/>
</dbReference>
<evidence type="ECO:0000256" key="1">
    <source>
        <dbReference type="ARBA" id="ARBA00004167"/>
    </source>
</evidence>
<feature type="compositionally biased region" description="Low complexity" evidence="5">
    <location>
        <begin position="143"/>
        <end position="155"/>
    </location>
</feature>